<dbReference type="Proteomes" id="UP001142393">
    <property type="component" value="Unassembled WGS sequence"/>
</dbReference>
<keyword evidence="1" id="KW-0732">Signal</keyword>
<comment type="caution">
    <text evidence="2">The sequence shown here is derived from an EMBL/GenBank/DDBJ whole genome shotgun (WGS) entry which is preliminary data.</text>
</comment>
<feature type="signal peptide" evidence="1">
    <location>
        <begin position="1"/>
        <end position="18"/>
    </location>
</feature>
<feature type="chain" id="PRO_5040832833" evidence="1">
    <location>
        <begin position="19"/>
        <end position="207"/>
    </location>
</feature>
<dbReference type="EMBL" id="JANVFU010000003">
    <property type="protein sequence ID" value="KAJ3747786.1"/>
    <property type="molecule type" value="Genomic_DNA"/>
</dbReference>
<accession>A0A9W8P6B7</accession>
<keyword evidence="3" id="KW-1185">Reference proteome</keyword>
<name>A0A9W8P6B7_9AGAR</name>
<reference evidence="2 3" key="1">
    <citation type="journal article" date="2023" name="Proc. Natl. Acad. Sci. U.S.A.">
        <title>A global phylogenomic analysis of the shiitake genus Lentinula.</title>
        <authorList>
            <person name="Sierra-Patev S."/>
            <person name="Min B."/>
            <person name="Naranjo-Ortiz M."/>
            <person name="Looney B."/>
            <person name="Konkel Z."/>
            <person name="Slot J.C."/>
            <person name="Sakamoto Y."/>
            <person name="Steenwyk J.L."/>
            <person name="Rokas A."/>
            <person name="Carro J."/>
            <person name="Camarero S."/>
            <person name="Ferreira P."/>
            <person name="Molpeceres G."/>
            <person name="Ruiz-Duenas F.J."/>
            <person name="Serrano A."/>
            <person name="Henrissat B."/>
            <person name="Drula E."/>
            <person name="Hughes K.W."/>
            <person name="Mata J.L."/>
            <person name="Ishikawa N.K."/>
            <person name="Vargas-Isla R."/>
            <person name="Ushijima S."/>
            <person name="Smith C.A."/>
            <person name="Donoghue J."/>
            <person name="Ahrendt S."/>
            <person name="Andreopoulos W."/>
            <person name="He G."/>
            <person name="LaButti K."/>
            <person name="Lipzen A."/>
            <person name="Ng V."/>
            <person name="Riley R."/>
            <person name="Sandor L."/>
            <person name="Barry K."/>
            <person name="Martinez A.T."/>
            <person name="Xiao Y."/>
            <person name="Gibbons J.G."/>
            <person name="Terashima K."/>
            <person name="Grigoriev I.V."/>
            <person name="Hibbett D."/>
        </authorList>
    </citation>
    <scope>NUCLEOTIDE SEQUENCE [LARGE SCALE GENOMIC DNA]</scope>
    <source>
        <strain evidence="2 3">TFB7810</strain>
    </source>
</reference>
<proteinExistence type="predicted"/>
<gene>
    <name evidence="2" type="ORF">DFH05DRAFT_846678</name>
</gene>
<organism evidence="2 3">
    <name type="scientific">Lentinula detonsa</name>
    <dbReference type="NCBI Taxonomy" id="2804962"/>
    <lineage>
        <taxon>Eukaryota</taxon>
        <taxon>Fungi</taxon>
        <taxon>Dikarya</taxon>
        <taxon>Basidiomycota</taxon>
        <taxon>Agaricomycotina</taxon>
        <taxon>Agaricomycetes</taxon>
        <taxon>Agaricomycetidae</taxon>
        <taxon>Agaricales</taxon>
        <taxon>Marasmiineae</taxon>
        <taxon>Omphalotaceae</taxon>
        <taxon>Lentinula</taxon>
    </lineage>
</organism>
<dbReference type="AlphaFoldDB" id="A0A9W8P6B7"/>
<evidence type="ECO:0000256" key="1">
    <source>
        <dbReference type="SAM" id="SignalP"/>
    </source>
</evidence>
<protein>
    <submittedName>
        <fullName evidence="2">Uncharacterized protein</fullName>
    </submittedName>
</protein>
<sequence>MRLSAMIFIVAMSLGVMSYPMALSTRYEDPSFRQLGPRMPAPLRGGTRLGLMRWIWKGKIPTGFPDFNKLRGKYFVIGPDPTGSIEAKVNEFWAICVGSQCFTVEMGAFFAQVANFHLFFQPELFRQHMTDLGAEVDWSTPEKKDEDISRFKQTAASSPHILLYFNTVLVDLLERGRLHAVGGGEVLTQLPIWNAHYNAFRKVSTVL</sequence>
<evidence type="ECO:0000313" key="2">
    <source>
        <dbReference type="EMBL" id="KAJ3747786.1"/>
    </source>
</evidence>
<evidence type="ECO:0000313" key="3">
    <source>
        <dbReference type="Proteomes" id="UP001142393"/>
    </source>
</evidence>